<protein>
    <submittedName>
        <fullName evidence="4">Tetratricopeptide repeat protein</fullName>
    </submittedName>
</protein>
<dbReference type="Pfam" id="PF13414">
    <property type="entry name" value="TPR_11"/>
    <property type="match status" value="1"/>
</dbReference>
<organism evidence="4 5">
    <name type="scientific">Anabaenopsis tanganyikae CS-531</name>
    <dbReference type="NCBI Taxonomy" id="2785304"/>
    <lineage>
        <taxon>Bacteria</taxon>
        <taxon>Bacillati</taxon>
        <taxon>Cyanobacteriota</taxon>
        <taxon>Cyanophyceae</taxon>
        <taxon>Nostocales</taxon>
        <taxon>Nodulariaceae</taxon>
        <taxon>Anabaenopsis</taxon>
        <taxon>Anabaenopsis tanganyikae</taxon>
    </lineage>
</organism>
<feature type="repeat" description="TPR" evidence="3">
    <location>
        <begin position="60"/>
        <end position="93"/>
    </location>
</feature>
<keyword evidence="5" id="KW-1185">Reference proteome</keyword>
<dbReference type="SUPFAM" id="SSF48452">
    <property type="entry name" value="TPR-like"/>
    <property type="match status" value="1"/>
</dbReference>
<dbReference type="PANTHER" id="PTHR44858:SF1">
    <property type="entry name" value="UDP-N-ACETYLGLUCOSAMINE--PEPTIDE N-ACETYLGLUCOSAMINYLTRANSFERASE SPINDLY-RELATED"/>
    <property type="match status" value="1"/>
</dbReference>
<dbReference type="PROSITE" id="PS50005">
    <property type="entry name" value="TPR"/>
    <property type="match status" value="2"/>
</dbReference>
<accession>A0ABT6KCQ7</accession>
<evidence type="ECO:0000256" key="1">
    <source>
        <dbReference type="ARBA" id="ARBA00022737"/>
    </source>
</evidence>
<dbReference type="Proteomes" id="UP001159386">
    <property type="component" value="Unassembled WGS sequence"/>
</dbReference>
<keyword evidence="2 3" id="KW-0802">TPR repeat</keyword>
<dbReference type="PANTHER" id="PTHR44858">
    <property type="entry name" value="TETRATRICOPEPTIDE REPEAT PROTEIN 6"/>
    <property type="match status" value="1"/>
</dbReference>
<evidence type="ECO:0000256" key="2">
    <source>
        <dbReference type="ARBA" id="ARBA00022803"/>
    </source>
</evidence>
<dbReference type="PROSITE" id="PS50293">
    <property type="entry name" value="TPR_REGION"/>
    <property type="match status" value="1"/>
</dbReference>
<dbReference type="InterPro" id="IPR050498">
    <property type="entry name" value="Ycf3"/>
</dbReference>
<dbReference type="EMBL" id="JANQDF010000061">
    <property type="protein sequence ID" value="MDH6105533.1"/>
    <property type="molecule type" value="Genomic_DNA"/>
</dbReference>
<comment type="caution">
    <text evidence="4">The sequence shown here is derived from an EMBL/GenBank/DDBJ whole genome shotgun (WGS) entry which is preliminary data.</text>
</comment>
<dbReference type="InterPro" id="IPR011990">
    <property type="entry name" value="TPR-like_helical_dom_sf"/>
</dbReference>
<gene>
    <name evidence="4" type="ORF">NWP22_06575</name>
</gene>
<sequence>MELIGLPKAIALTTLTFTLSATPTWGQTNQNQALTIKNSQVVSQRPPILYSQSQSNRDLAETYLMRGIDYYDQGKWELALVDYNQAIKLNPNLALAYIGRGAVYLELGHINKARENFQRAAQLYREQGNRVEYQLTIKVLNSL</sequence>
<dbReference type="SMART" id="SM00028">
    <property type="entry name" value="TPR"/>
    <property type="match status" value="2"/>
</dbReference>
<proteinExistence type="predicted"/>
<evidence type="ECO:0000256" key="3">
    <source>
        <dbReference type="PROSITE-ProRule" id="PRU00339"/>
    </source>
</evidence>
<dbReference type="InterPro" id="IPR019734">
    <property type="entry name" value="TPR_rpt"/>
</dbReference>
<keyword evidence="1" id="KW-0677">Repeat</keyword>
<dbReference type="Gene3D" id="1.25.40.10">
    <property type="entry name" value="Tetratricopeptide repeat domain"/>
    <property type="match status" value="1"/>
</dbReference>
<reference evidence="4 5" key="1">
    <citation type="journal article" date="2023" name="J. Phycol.">
        <title>Chrysosporum ovalisporum is synonymous with the true-branching cyanobacterium Umezakia natans (Nostocales/Aphanizomenonaceae).</title>
        <authorList>
            <person name="McGregor G.B."/>
            <person name="Sendall B.C."/>
            <person name="Niiyama Y."/>
            <person name="Tuji A."/>
            <person name="Willis A."/>
        </authorList>
    </citation>
    <scope>NUCLEOTIDE SEQUENCE [LARGE SCALE GENOMIC DNA]</scope>
    <source>
        <strain evidence="4 5">CS-531</strain>
    </source>
</reference>
<feature type="repeat" description="TPR" evidence="3">
    <location>
        <begin position="94"/>
        <end position="127"/>
    </location>
</feature>
<dbReference type="RefSeq" id="WP_280792854.1">
    <property type="nucleotide sequence ID" value="NZ_JANQDF010000061.1"/>
</dbReference>
<evidence type="ECO:0000313" key="5">
    <source>
        <dbReference type="Proteomes" id="UP001159386"/>
    </source>
</evidence>
<name>A0ABT6KCQ7_9CYAN</name>
<evidence type="ECO:0000313" key="4">
    <source>
        <dbReference type="EMBL" id="MDH6105533.1"/>
    </source>
</evidence>